<comment type="caution">
    <text evidence="1">The sequence shown here is derived from an EMBL/GenBank/DDBJ whole genome shotgun (WGS) entry which is preliminary data.</text>
</comment>
<evidence type="ECO:0000313" key="1">
    <source>
        <dbReference type="EMBL" id="GAA2141736.1"/>
    </source>
</evidence>
<dbReference type="Proteomes" id="UP001500102">
    <property type="component" value="Unassembled WGS sequence"/>
</dbReference>
<dbReference type="InterPro" id="IPR023296">
    <property type="entry name" value="Glyco_hydro_beta-prop_sf"/>
</dbReference>
<keyword evidence="2" id="KW-1185">Reference proteome</keyword>
<name>A0ABN2ZG40_9MICC</name>
<protein>
    <submittedName>
        <fullName evidence="1">Uncharacterized protein</fullName>
    </submittedName>
</protein>
<reference evidence="1 2" key="1">
    <citation type="journal article" date="2019" name="Int. J. Syst. Evol. Microbiol.">
        <title>The Global Catalogue of Microorganisms (GCM) 10K type strain sequencing project: providing services to taxonomists for standard genome sequencing and annotation.</title>
        <authorList>
            <consortium name="The Broad Institute Genomics Platform"/>
            <consortium name="The Broad Institute Genome Sequencing Center for Infectious Disease"/>
            <person name="Wu L."/>
            <person name="Ma J."/>
        </authorList>
    </citation>
    <scope>NUCLEOTIDE SEQUENCE [LARGE SCALE GENOMIC DNA]</scope>
    <source>
        <strain evidence="1 2">JCM 15921</strain>
    </source>
</reference>
<dbReference type="Pfam" id="PF15892">
    <property type="entry name" value="BNR_4"/>
    <property type="match status" value="1"/>
</dbReference>
<dbReference type="EMBL" id="BAAAQB010000038">
    <property type="protein sequence ID" value="GAA2141736.1"/>
    <property type="molecule type" value="Genomic_DNA"/>
</dbReference>
<evidence type="ECO:0000313" key="2">
    <source>
        <dbReference type="Proteomes" id="UP001500102"/>
    </source>
</evidence>
<sequence>MLAYYDDSRRLTLAHRNVRGLNWNFQRLESEVQWDSHNYIDLGFDRSGRLHVAGNMHASPLRYWIVDLTSTTAASLRIEVLSDAGREQKVTYPRFLRDNDGELLFTYRDGTSGNGDFICLRWNDEAAQYEHMTDHPLIDGRGERNAYIDTNAPVLGPDGAWHMLWVWRDSPEAESTHTVNYARSANLVNWTDAAGSPIDHPIGEDAGTVVDPVPPGRGLINNNVRLGFLPDGRPLAIYHKRDESHYQQIWAAAFDGSQWVRRQLTEWTYRWDPAGKGSLDFRIEIGPPATTSRGVLVDVRCDQEVQTFAVSEELSMTSLELASPWNPLRRVDRSDGLYQRVTLGRGWAPGDPGADWFVLHTSLPEQRDQHPGDQAPAAQPLIVVATSRSGQHSLDLN</sequence>
<proteinExistence type="predicted"/>
<gene>
    <name evidence="1" type="ORF">GCM10009825_30580</name>
</gene>
<dbReference type="Gene3D" id="2.115.10.20">
    <property type="entry name" value="Glycosyl hydrolase domain, family 43"/>
    <property type="match status" value="1"/>
</dbReference>
<organism evidence="1 2">
    <name type="scientific">Arthrobacter humicola</name>
    <dbReference type="NCBI Taxonomy" id="409291"/>
    <lineage>
        <taxon>Bacteria</taxon>
        <taxon>Bacillati</taxon>
        <taxon>Actinomycetota</taxon>
        <taxon>Actinomycetes</taxon>
        <taxon>Micrococcales</taxon>
        <taxon>Micrococcaceae</taxon>
        <taxon>Arthrobacter</taxon>
    </lineage>
</organism>
<accession>A0ABN2ZG40</accession>
<dbReference type="RefSeq" id="WP_344367324.1">
    <property type="nucleotide sequence ID" value="NZ_BAAAQB010000038.1"/>
</dbReference>